<comment type="caution">
    <text evidence="2">The sequence shown here is derived from an EMBL/GenBank/DDBJ whole genome shotgun (WGS) entry which is preliminary data.</text>
</comment>
<evidence type="ECO:0000313" key="2">
    <source>
        <dbReference type="EMBL" id="PTM96488.1"/>
    </source>
</evidence>
<protein>
    <submittedName>
        <fullName evidence="2">Uncharacterized protein</fullName>
    </submittedName>
</protein>
<name>A0A2T5BBY0_MYCDI</name>
<dbReference type="AlphaFoldDB" id="A0A2T5BBY0"/>
<dbReference type="EMBL" id="PZZZ01000003">
    <property type="protein sequence ID" value="PTM96488.1"/>
    <property type="molecule type" value="Genomic_DNA"/>
</dbReference>
<organism evidence="2 3">
    <name type="scientific">Mycoplana dimorpha</name>
    <dbReference type="NCBI Taxonomy" id="28320"/>
    <lineage>
        <taxon>Bacteria</taxon>
        <taxon>Pseudomonadati</taxon>
        <taxon>Pseudomonadota</taxon>
        <taxon>Alphaproteobacteria</taxon>
        <taxon>Hyphomicrobiales</taxon>
        <taxon>Rhizobiaceae</taxon>
        <taxon>Mycoplana</taxon>
    </lineage>
</organism>
<feature type="compositionally biased region" description="Basic and acidic residues" evidence="1">
    <location>
        <begin position="137"/>
        <end position="154"/>
    </location>
</feature>
<proteinExistence type="predicted"/>
<accession>A0A2T5BBY0</accession>
<evidence type="ECO:0000256" key="1">
    <source>
        <dbReference type="SAM" id="MobiDB-lite"/>
    </source>
</evidence>
<gene>
    <name evidence="2" type="ORF">C7449_103507</name>
</gene>
<feature type="compositionally biased region" description="Basic and acidic residues" evidence="1">
    <location>
        <begin position="223"/>
        <end position="233"/>
    </location>
</feature>
<reference evidence="2 3" key="1">
    <citation type="submission" date="2018-04" db="EMBL/GenBank/DDBJ databases">
        <title>Genomic Encyclopedia of Type Strains, Phase IV (KMG-IV): sequencing the most valuable type-strain genomes for metagenomic binning, comparative biology and taxonomic classification.</title>
        <authorList>
            <person name="Goeker M."/>
        </authorList>
    </citation>
    <scope>NUCLEOTIDE SEQUENCE [LARGE SCALE GENOMIC DNA]</scope>
    <source>
        <strain evidence="2 3">DSM 7138</strain>
    </source>
</reference>
<sequence>MLRGDGEAIAIFFHLLTSQHSTMIGVYPLAIGYMAHDLGIPFEGASKGLRRVCHSGLASYDEDRELVWVHDMASSQIAPRLAPKDNRVTAVAKQLELLPICPITLAFYEKYRDRYHLKDHPLLADFERAFRGASEPLRSKEKDKDQDLGPEEGKFGSGDEEGTYTHARANDEPELPYDPPATLEEGRATIRSLGVPSSFFEPALTRLMMQALFPCDVERWKAEAGEPQHDATEPVRLGRGKV</sequence>
<evidence type="ECO:0000313" key="3">
    <source>
        <dbReference type="Proteomes" id="UP000241247"/>
    </source>
</evidence>
<keyword evidence="3" id="KW-1185">Reference proteome</keyword>
<dbReference type="Proteomes" id="UP000241247">
    <property type="component" value="Unassembled WGS sequence"/>
</dbReference>
<feature type="region of interest" description="Disordered" evidence="1">
    <location>
        <begin position="223"/>
        <end position="242"/>
    </location>
</feature>
<feature type="region of interest" description="Disordered" evidence="1">
    <location>
        <begin position="134"/>
        <end position="182"/>
    </location>
</feature>